<dbReference type="PROSITE" id="PS51318">
    <property type="entry name" value="TAT"/>
    <property type="match status" value="1"/>
</dbReference>
<reference evidence="2" key="1">
    <citation type="journal article" date="2019" name="Int. J. Syst. Evol. Microbiol.">
        <title>The Global Catalogue of Microorganisms (GCM) 10K type strain sequencing project: providing services to taxonomists for standard genome sequencing and annotation.</title>
        <authorList>
            <consortium name="The Broad Institute Genomics Platform"/>
            <consortium name="The Broad Institute Genome Sequencing Center for Infectious Disease"/>
            <person name="Wu L."/>
            <person name="Ma J."/>
        </authorList>
    </citation>
    <scope>NUCLEOTIDE SEQUENCE [LARGE SCALE GENOMIC DNA]</scope>
    <source>
        <strain evidence="2">JCM 16929</strain>
    </source>
</reference>
<dbReference type="Pfam" id="PF05787">
    <property type="entry name" value="PhoX"/>
    <property type="match status" value="1"/>
</dbReference>
<dbReference type="InterPro" id="IPR008557">
    <property type="entry name" value="PhoX"/>
</dbReference>
<proteinExistence type="predicted"/>
<evidence type="ECO:0000313" key="2">
    <source>
        <dbReference type="Proteomes" id="UP001501490"/>
    </source>
</evidence>
<dbReference type="RefSeq" id="WP_344803522.1">
    <property type="nucleotide sequence ID" value="NZ_BAABAB010000010.1"/>
</dbReference>
<protein>
    <submittedName>
        <fullName evidence="1">PhoX family phosphatase</fullName>
    </submittedName>
</protein>
<gene>
    <name evidence="1" type="ORF">GCM10022236_17870</name>
</gene>
<dbReference type="Proteomes" id="UP001501490">
    <property type="component" value="Unassembled WGS sequence"/>
</dbReference>
<evidence type="ECO:0000313" key="1">
    <source>
        <dbReference type="EMBL" id="GAA3616152.1"/>
    </source>
</evidence>
<sequence length="679" mass="73289">MTATDSPDLLPMWGRTHGNRSPVTCQLKCDSACAHPVPNRSAEPSFADIASRQLTRRSLLIGTGAVAVAAAVPPLSVRPAEAAPRAAGAGEVGSGALRFTPIASVDDAVDALTVPKGWRWTPILRWGDPLFDDSPAFDPTVPDAEAQERQFGYNNDYLDILVTDRRGRKALLCCNHEYVNRAIMFPPTSSAALEREVLKATMAAHGFSVVELRRSATGRPWRYVRGAAKNRRITAYTAFELTGAAAGSDLVTTAADPSGRRILGTFGNCSGGTTPWGTILSGEENFNGYFRADPGARGSARYGLTNKPSTYGWENIDPRFDATGPDYANEPHRFGYIVEIDPQDPTSTPRKHSALGRFKHEGANIRVDRDGTVAAYMGDDERFDYLYKFVSKWKYRPGSSASARRHNLRLLTEGDLYVARFSGVQNPGNDNLGTGSWIPLIMNGESVVPGMTHEEVLVFTREAADTMKATPMDRCEDVQPNLQSGKVYVVCTNNADRGVRPGKPGPDAVNPRAANKNGHIVEITERGDSAGATSFRWDLFMVCGDAGQAGTYFGGWTGDVAPISCPDNIAFDSRGDLWIATDGAPSSIGKADGLFRVPLQGAERGHLTQFLAVPVQAETCGPVVHDTDGSVFVAVQHPGEDGSWEQQLSFFPDYVPEGATPRRGAWRGPRPAVVQVTKG</sequence>
<keyword evidence="2" id="KW-1185">Reference proteome</keyword>
<organism evidence="1 2">
    <name type="scientific">Microlunatus ginsengisoli</name>
    <dbReference type="NCBI Taxonomy" id="363863"/>
    <lineage>
        <taxon>Bacteria</taxon>
        <taxon>Bacillati</taxon>
        <taxon>Actinomycetota</taxon>
        <taxon>Actinomycetes</taxon>
        <taxon>Propionibacteriales</taxon>
        <taxon>Propionibacteriaceae</taxon>
        <taxon>Microlunatus</taxon>
    </lineage>
</organism>
<comment type="caution">
    <text evidence="1">The sequence shown here is derived from an EMBL/GenBank/DDBJ whole genome shotgun (WGS) entry which is preliminary data.</text>
</comment>
<dbReference type="InterPro" id="IPR006311">
    <property type="entry name" value="TAT_signal"/>
</dbReference>
<accession>A0ABP6ZS38</accession>
<dbReference type="EMBL" id="BAABAB010000010">
    <property type="protein sequence ID" value="GAA3616152.1"/>
    <property type="molecule type" value="Genomic_DNA"/>
</dbReference>
<dbReference type="SUPFAM" id="SSF63829">
    <property type="entry name" value="Calcium-dependent phosphotriesterase"/>
    <property type="match status" value="1"/>
</dbReference>
<dbReference type="PANTHER" id="PTHR35399:SF2">
    <property type="entry name" value="DUF839 DOMAIN-CONTAINING PROTEIN"/>
    <property type="match status" value="1"/>
</dbReference>
<dbReference type="PANTHER" id="PTHR35399">
    <property type="entry name" value="SLR8030 PROTEIN"/>
    <property type="match status" value="1"/>
</dbReference>
<name>A0ABP6ZS38_9ACTN</name>